<evidence type="ECO:0000256" key="5">
    <source>
        <dbReference type="ARBA" id="ARBA00022692"/>
    </source>
</evidence>
<dbReference type="GO" id="GO:0009103">
    <property type="term" value="P:lipopolysaccharide biosynthetic process"/>
    <property type="evidence" value="ECO:0007669"/>
    <property type="project" value="UniProtKB-ARBA"/>
</dbReference>
<evidence type="ECO:0000313" key="12">
    <source>
        <dbReference type="Proteomes" id="UP001138709"/>
    </source>
</evidence>
<feature type="transmembrane region" description="Helical" evidence="8">
    <location>
        <begin position="185"/>
        <end position="207"/>
    </location>
</feature>
<comment type="subcellular location">
    <subcellularLocation>
        <location evidence="1">Cell membrane</location>
        <topology evidence="1">Multi-pass membrane protein</topology>
    </subcellularLocation>
</comment>
<organism evidence="11 12">
    <name type="scientific">Neoroseomonas eburnea</name>
    <dbReference type="NCBI Taxonomy" id="1346889"/>
    <lineage>
        <taxon>Bacteria</taxon>
        <taxon>Pseudomonadati</taxon>
        <taxon>Pseudomonadota</taxon>
        <taxon>Alphaproteobacteria</taxon>
        <taxon>Acetobacterales</taxon>
        <taxon>Acetobacteraceae</taxon>
        <taxon>Neoroseomonas</taxon>
    </lineage>
</organism>
<feature type="chain" id="PRO_5040820436" evidence="9">
    <location>
        <begin position="19"/>
        <end position="484"/>
    </location>
</feature>
<dbReference type="GO" id="GO:0005886">
    <property type="term" value="C:plasma membrane"/>
    <property type="evidence" value="ECO:0007669"/>
    <property type="project" value="UniProtKB-SubCell"/>
</dbReference>
<feature type="signal peptide" evidence="9">
    <location>
        <begin position="1"/>
        <end position="18"/>
    </location>
</feature>
<sequence length="484" mass="50830">MPWLAALAALTALRLVVAAVTPLAPDEAYYWVWSRDLQAGYLDHPPMVALFIRAGTMLAGETAFGVRLLGPLSLALGSILLARAAEDLLPGRRSGPWAPALLNATLLAGVGAVTMTPDTPLLFFWTAALWAAARLHRSGDGRWWLAVGLFAGLALASKYTAVLFGAGLLIWMVLDPAARRWLARWQLWAGGAVAMLVFAPVIAWNAAHGWASFAKQGGRAGSGDVAQALRYLGELLGGQAGLATPLVFLLCVAGAGAAAIAWWRRRDGGALLLAALVLPGAALFLWQATGSRVQGNWPAVLYPAAAIAAAGLLQAPAWLRLRIPALVLGGAMTAAVYLQAIAAPLSLPRRSDPTLARLGGWDAFVAEVAAAADRTGAGFIAAEEYGLASLLAFRLPPGRLVVAMDPRWRLFTLSSPPQGVTGLLVRSERRGEGPPLWPGAEALPGPQGRLVRSRRGIEAEAYRLHRVTAAPGQPPAVVLPRPGT</sequence>
<evidence type="ECO:0000256" key="6">
    <source>
        <dbReference type="ARBA" id="ARBA00022989"/>
    </source>
</evidence>
<dbReference type="Proteomes" id="UP001138709">
    <property type="component" value="Unassembled WGS sequence"/>
</dbReference>
<comment type="caution">
    <text evidence="11">The sequence shown here is derived from an EMBL/GenBank/DDBJ whole genome shotgun (WGS) entry which is preliminary data.</text>
</comment>
<evidence type="ECO:0000256" key="3">
    <source>
        <dbReference type="ARBA" id="ARBA00022676"/>
    </source>
</evidence>
<dbReference type="RefSeq" id="WP_211844286.1">
    <property type="nucleotide sequence ID" value="NZ_JAAEDL010000001.1"/>
</dbReference>
<feature type="transmembrane region" description="Helical" evidence="8">
    <location>
        <begin position="64"/>
        <end position="85"/>
    </location>
</feature>
<feature type="domain" description="Glycosyltransferase RgtA/B/C/D-like" evidence="10">
    <location>
        <begin position="43"/>
        <end position="204"/>
    </location>
</feature>
<keyword evidence="4" id="KW-0808">Transferase</keyword>
<feature type="transmembrane region" description="Helical" evidence="8">
    <location>
        <begin position="326"/>
        <end position="347"/>
    </location>
</feature>
<dbReference type="PANTHER" id="PTHR33908">
    <property type="entry name" value="MANNOSYLTRANSFERASE YKCB-RELATED"/>
    <property type="match status" value="1"/>
</dbReference>
<keyword evidence="7 8" id="KW-0472">Membrane</keyword>
<evidence type="ECO:0000313" key="11">
    <source>
        <dbReference type="EMBL" id="MBR0678928.1"/>
    </source>
</evidence>
<evidence type="ECO:0000256" key="1">
    <source>
        <dbReference type="ARBA" id="ARBA00004651"/>
    </source>
</evidence>
<keyword evidence="5 8" id="KW-0812">Transmembrane</keyword>
<feature type="transmembrane region" description="Helical" evidence="8">
    <location>
        <begin position="300"/>
        <end position="319"/>
    </location>
</feature>
<reference evidence="11" key="2">
    <citation type="journal article" date="2021" name="Syst. Appl. Microbiol.">
        <title>Roseomonas hellenica sp. nov., isolated from roots of wild-growing Alkanna tinctoria.</title>
        <authorList>
            <person name="Rat A."/>
            <person name="Naranjo H.D."/>
            <person name="Lebbe L."/>
            <person name="Cnockaert M."/>
            <person name="Krigas N."/>
            <person name="Grigoriadou K."/>
            <person name="Maloupa E."/>
            <person name="Willems A."/>
        </authorList>
    </citation>
    <scope>NUCLEOTIDE SEQUENCE</scope>
    <source>
        <strain evidence="11">LMG 31228</strain>
    </source>
</reference>
<dbReference type="PANTHER" id="PTHR33908:SF11">
    <property type="entry name" value="MEMBRANE PROTEIN"/>
    <property type="match status" value="1"/>
</dbReference>
<evidence type="ECO:0000256" key="4">
    <source>
        <dbReference type="ARBA" id="ARBA00022679"/>
    </source>
</evidence>
<evidence type="ECO:0000256" key="7">
    <source>
        <dbReference type="ARBA" id="ARBA00023136"/>
    </source>
</evidence>
<feature type="transmembrane region" description="Helical" evidence="8">
    <location>
        <begin position="143"/>
        <end position="173"/>
    </location>
</feature>
<gene>
    <name evidence="11" type="ORF">GXW74_00365</name>
</gene>
<accession>A0A9X9X5E2</accession>
<evidence type="ECO:0000259" key="10">
    <source>
        <dbReference type="Pfam" id="PF13231"/>
    </source>
</evidence>
<feature type="transmembrane region" description="Helical" evidence="8">
    <location>
        <begin position="270"/>
        <end position="288"/>
    </location>
</feature>
<name>A0A9X9X5E2_9PROT</name>
<dbReference type="EMBL" id="JAAEDL010000001">
    <property type="protein sequence ID" value="MBR0678928.1"/>
    <property type="molecule type" value="Genomic_DNA"/>
</dbReference>
<evidence type="ECO:0000256" key="2">
    <source>
        <dbReference type="ARBA" id="ARBA00022475"/>
    </source>
</evidence>
<proteinExistence type="predicted"/>
<dbReference type="InterPro" id="IPR038731">
    <property type="entry name" value="RgtA/B/C-like"/>
</dbReference>
<evidence type="ECO:0000256" key="9">
    <source>
        <dbReference type="SAM" id="SignalP"/>
    </source>
</evidence>
<dbReference type="InterPro" id="IPR050297">
    <property type="entry name" value="LipidA_mod_glycosyltrf_83"/>
</dbReference>
<evidence type="ECO:0000256" key="8">
    <source>
        <dbReference type="SAM" id="Phobius"/>
    </source>
</evidence>
<feature type="transmembrane region" description="Helical" evidence="8">
    <location>
        <begin position="242"/>
        <end position="263"/>
    </location>
</feature>
<keyword evidence="12" id="KW-1185">Reference proteome</keyword>
<dbReference type="GO" id="GO:0016763">
    <property type="term" value="F:pentosyltransferase activity"/>
    <property type="evidence" value="ECO:0007669"/>
    <property type="project" value="TreeGrafter"/>
</dbReference>
<keyword evidence="9" id="KW-0732">Signal</keyword>
<keyword evidence="2" id="KW-1003">Cell membrane</keyword>
<keyword evidence="3" id="KW-0328">Glycosyltransferase</keyword>
<protein>
    <submittedName>
        <fullName evidence="11">Glycosyltransferase family 39 protein</fullName>
    </submittedName>
</protein>
<reference evidence="11" key="1">
    <citation type="submission" date="2020-01" db="EMBL/GenBank/DDBJ databases">
        <authorList>
            <person name="Rat A."/>
        </authorList>
    </citation>
    <scope>NUCLEOTIDE SEQUENCE</scope>
    <source>
        <strain evidence="11">LMG 31228</strain>
    </source>
</reference>
<keyword evidence="6 8" id="KW-1133">Transmembrane helix</keyword>
<dbReference type="Pfam" id="PF13231">
    <property type="entry name" value="PMT_2"/>
    <property type="match status" value="1"/>
</dbReference>
<dbReference type="AlphaFoldDB" id="A0A9X9X5E2"/>